<dbReference type="Proteomes" id="UP000288805">
    <property type="component" value="Unassembled WGS sequence"/>
</dbReference>
<reference evidence="1 2" key="1">
    <citation type="journal article" date="2018" name="PLoS Genet.">
        <title>Population sequencing reveals clonal diversity and ancestral inbreeding in the grapevine cultivar Chardonnay.</title>
        <authorList>
            <person name="Roach M.J."/>
            <person name="Johnson D.L."/>
            <person name="Bohlmann J."/>
            <person name="van Vuuren H.J."/>
            <person name="Jones S.J."/>
            <person name="Pretorius I.S."/>
            <person name="Schmidt S.A."/>
            <person name="Borneman A.R."/>
        </authorList>
    </citation>
    <scope>NUCLEOTIDE SEQUENCE [LARGE SCALE GENOMIC DNA]</scope>
    <source>
        <strain evidence="2">cv. Chardonnay</strain>
        <tissue evidence="1">Leaf</tissue>
    </source>
</reference>
<sequence>MCGGDDHLAWKCPVSSKACRGLHTAGGIGSSFSVWIYHLGLEYRGAQYLVLHTLQDWFFILSVDLSSWVRVEGRLVRFSEISDMDRRIVTVDHSWTWDDLDNILVTSLPAKFRMPDIERYAGVGCPCVHLRLCSTMMRGLIRDPRGKFGPNWSRLYFIRELTPKGAAWFDGSRRKPILRADQCGSTKRTDSVVFGLPGSFARSLSLTGCSLRRGHDRYLTEPPRSIQLVPHFSTLDAIMPLHLGGHLGYMCMIQL</sequence>
<accession>A0A438CSW0</accession>
<evidence type="ECO:0000313" key="2">
    <source>
        <dbReference type="Proteomes" id="UP000288805"/>
    </source>
</evidence>
<evidence type="ECO:0000313" key="1">
    <source>
        <dbReference type="EMBL" id="RVW26287.1"/>
    </source>
</evidence>
<gene>
    <name evidence="1" type="ORF">CK203_117751</name>
</gene>
<dbReference type="EMBL" id="QGNW01002021">
    <property type="protein sequence ID" value="RVW26287.1"/>
    <property type="molecule type" value="Genomic_DNA"/>
</dbReference>
<comment type="caution">
    <text evidence="1">The sequence shown here is derived from an EMBL/GenBank/DDBJ whole genome shotgun (WGS) entry which is preliminary data.</text>
</comment>
<dbReference type="AlphaFoldDB" id="A0A438CSW0"/>
<name>A0A438CSW0_VITVI</name>
<protein>
    <submittedName>
        <fullName evidence="1">Uncharacterized protein</fullName>
    </submittedName>
</protein>
<organism evidence="1 2">
    <name type="scientific">Vitis vinifera</name>
    <name type="common">Grape</name>
    <dbReference type="NCBI Taxonomy" id="29760"/>
    <lineage>
        <taxon>Eukaryota</taxon>
        <taxon>Viridiplantae</taxon>
        <taxon>Streptophyta</taxon>
        <taxon>Embryophyta</taxon>
        <taxon>Tracheophyta</taxon>
        <taxon>Spermatophyta</taxon>
        <taxon>Magnoliopsida</taxon>
        <taxon>eudicotyledons</taxon>
        <taxon>Gunneridae</taxon>
        <taxon>Pentapetalae</taxon>
        <taxon>rosids</taxon>
        <taxon>Vitales</taxon>
        <taxon>Vitaceae</taxon>
        <taxon>Viteae</taxon>
        <taxon>Vitis</taxon>
    </lineage>
</organism>
<proteinExistence type="predicted"/>